<dbReference type="Pfam" id="PF01957">
    <property type="entry name" value="NfeD"/>
    <property type="match status" value="1"/>
</dbReference>
<feature type="domain" description="NfeD-like C-terminal" evidence="1">
    <location>
        <begin position="39"/>
        <end position="90"/>
    </location>
</feature>
<dbReference type="InterPro" id="IPR012340">
    <property type="entry name" value="NA-bd_OB-fold"/>
</dbReference>
<protein>
    <recommendedName>
        <fullName evidence="1">NfeD-like C-terminal domain-containing protein</fullName>
    </recommendedName>
</protein>
<dbReference type="Gene3D" id="2.40.50.140">
    <property type="entry name" value="Nucleic acid-binding proteins"/>
    <property type="match status" value="1"/>
</dbReference>
<sequence>MSIAIVVVSFKADMWSKFALKDVNHSRVNDNLKSKLQEGEIGQALSALRPSGTAIFNDLHFEVHTNGEFLNAGTPVIISRIYHHKIIVRPVS</sequence>
<dbReference type="InterPro" id="IPR002810">
    <property type="entry name" value="NfeD-like_C"/>
</dbReference>
<dbReference type="EMBL" id="CADCTJ010001107">
    <property type="protein sequence ID" value="CAA9284192.1"/>
    <property type="molecule type" value="Genomic_DNA"/>
</dbReference>
<gene>
    <name evidence="2" type="ORF">AVDCRST_MAG95-3521</name>
</gene>
<dbReference type="AlphaFoldDB" id="A0A6J4JQA1"/>
<organism evidence="2">
    <name type="scientific">uncultured Adhaeribacter sp</name>
    <dbReference type="NCBI Taxonomy" id="448109"/>
    <lineage>
        <taxon>Bacteria</taxon>
        <taxon>Pseudomonadati</taxon>
        <taxon>Bacteroidota</taxon>
        <taxon>Cytophagia</taxon>
        <taxon>Cytophagales</taxon>
        <taxon>Hymenobacteraceae</taxon>
        <taxon>Adhaeribacter</taxon>
        <taxon>environmental samples</taxon>
    </lineage>
</organism>
<evidence type="ECO:0000313" key="2">
    <source>
        <dbReference type="EMBL" id="CAA9284192.1"/>
    </source>
</evidence>
<accession>A0A6J4JQA1</accession>
<reference evidence="2" key="1">
    <citation type="submission" date="2020-02" db="EMBL/GenBank/DDBJ databases">
        <authorList>
            <person name="Meier V. D."/>
        </authorList>
    </citation>
    <scope>NUCLEOTIDE SEQUENCE</scope>
    <source>
        <strain evidence="2">AVDCRST_MAG95</strain>
    </source>
</reference>
<proteinExistence type="predicted"/>
<evidence type="ECO:0000259" key="1">
    <source>
        <dbReference type="Pfam" id="PF01957"/>
    </source>
</evidence>
<name>A0A6J4JQA1_9BACT</name>